<dbReference type="InterPro" id="IPR001845">
    <property type="entry name" value="HTH_ArsR_DNA-bd_dom"/>
</dbReference>
<feature type="domain" description="HTH arsR-type" evidence="4">
    <location>
        <begin position="6"/>
        <end position="102"/>
    </location>
</feature>
<dbReference type="InterPro" id="IPR036388">
    <property type="entry name" value="WH-like_DNA-bd_sf"/>
</dbReference>
<evidence type="ECO:0000256" key="1">
    <source>
        <dbReference type="ARBA" id="ARBA00023015"/>
    </source>
</evidence>
<dbReference type="Gene3D" id="1.10.10.10">
    <property type="entry name" value="Winged helix-like DNA-binding domain superfamily/Winged helix DNA-binding domain"/>
    <property type="match status" value="1"/>
</dbReference>
<dbReference type="GO" id="GO:0003677">
    <property type="term" value="F:DNA binding"/>
    <property type="evidence" value="ECO:0007669"/>
    <property type="project" value="UniProtKB-KW"/>
</dbReference>
<proteinExistence type="predicted"/>
<dbReference type="PROSITE" id="PS50987">
    <property type="entry name" value="HTH_ARSR_2"/>
    <property type="match status" value="1"/>
</dbReference>
<sequence length="106" mass="12124">MESMNIEEMRDNANETAEFLKSMAHPDRLMVLCQLSNGEVGFTELLESSHLSQSAFSQQLTVLKKKGLVKVRKEAQQVFYSLADDRVMMLMGSLHSVFCKHQQEEK</sequence>
<dbReference type="AlphaFoldDB" id="A0A066UPH1"/>
<keyword evidence="3" id="KW-0804">Transcription</keyword>
<dbReference type="PANTHER" id="PTHR43132">
    <property type="entry name" value="ARSENICAL RESISTANCE OPERON REPRESSOR ARSR-RELATED"/>
    <property type="match status" value="1"/>
</dbReference>
<dbReference type="InterPro" id="IPR011991">
    <property type="entry name" value="ArsR-like_HTH"/>
</dbReference>
<name>A0A066UPH1_9VIBR</name>
<dbReference type="NCBIfam" id="NF033788">
    <property type="entry name" value="HTH_metalloreg"/>
    <property type="match status" value="1"/>
</dbReference>
<dbReference type="PANTHER" id="PTHR43132:SF2">
    <property type="entry name" value="ARSENICAL RESISTANCE OPERON REPRESSOR ARSR-RELATED"/>
    <property type="match status" value="1"/>
</dbReference>
<dbReference type="Proteomes" id="UP000027219">
    <property type="component" value="Unassembled WGS sequence"/>
</dbReference>
<reference evidence="5 6" key="1">
    <citation type="submission" date="2014-02" db="EMBL/GenBank/DDBJ databases">
        <title>Vibrio fortis Dalian14 Genome Sequencing.</title>
        <authorList>
            <person name="Wang Y."/>
            <person name="Song L."/>
            <person name="Liu G."/>
            <person name="Ding J."/>
        </authorList>
    </citation>
    <scope>NUCLEOTIDE SEQUENCE [LARGE SCALE GENOMIC DNA]</scope>
    <source>
        <strain evidence="5 6">Dalian14</strain>
    </source>
</reference>
<dbReference type="EMBL" id="JFFR01000013">
    <property type="protein sequence ID" value="KDN28975.1"/>
    <property type="molecule type" value="Genomic_DNA"/>
</dbReference>
<keyword evidence="6" id="KW-1185">Reference proteome</keyword>
<dbReference type="SMART" id="SM00418">
    <property type="entry name" value="HTH_ARSR"/>
    <property type="match status" value="1"/>
</dbReference>
<dbReference type="STRING" id="212667.VFDL14_23025"/>
<dbReference type="InterPro" id="IPR036390">
    <property type="entry name" value="WH_DNA-bd_sf"/>
</dbReference>
<keyword evidence="1" id="KW-0805">Transcription regulation</keyword>
<gene>
    <name evidence="5" type="ORF">VFDL14_23025</name>
</gene>
<dbReference type="Pfam" id="PF01022">
    <property type="entry name" value="HTH_5"/>
    <property type="match status" value="1"/>
</dbReference>
<evidence type="ECO:0000313" key="5">
    <source>
        <dbReference type="EMBL" id="KDN28975.1"/>
    </source>
</evidence>
<dbReference type="SUPFAM" id="SSF46785">
    <property type="entry name" value="Winged helix' DNA-binding domain"/>
    <property type="match status" value="1"/>
</dbReference>
<keyword evidence="2" id="KW-0238">DNA-binding</keyword>
<dbReference type="InterPro" id="IPR051011">
    <property type="entry name" value="Metal_resp_trans_reg"/>
</dbReference>
<accession>A0A066UPH1</accession>
<evidence type="ECO:0000313" key="6">
    <source>
        <dbReference type="Proteomes" id="UP000027219"/>
    </source>
</evidence>
<organism evidence="5 6">
    <name type="scientific">Vibrio fortis</name>
    <dbReference type="NCBI Taxonomy" id="212667"/>
    <lineage>
        <taxon>Bacteria</taxon>
        <taxon>Pseudomonadati</taxon>
        <taxon>Pseudomonadota</taxon>
        <taxon>Gammaproteobacteria</taxon>
        <taxon>Vibrionales</taxon>
        <taxon>Vibrionaceae</taxon>
        <taxon>Vibrio</taxon>
    </lineage>
</organism>
<dbReference type="GO" id="GO:0003700">
    <property type="term" value="F:DNA-binding transcription factor activity"/>
    <property type="evidence" value="ECO:0007669"/>
    <property type="project" value="InterPro"/>
</dbReference>
<dbReference type="CDD" id="cd00090">
    <property type="entry name" value="HTH_ARSR"/>
    <property type="match status" value="1"/>
</dbReference>
<dbReference type="PRINTS" id="PR00778">
    <property type="entry name" value="HTHARSR"/>
</dbReference>
<evidence type="ECO:0000256" key="2">
    <source>
        <dbReference type="ARBA" id="ARBA00023125"/>
    </source>
</evidence>
<evidence type="ECO:0000259" key="4">
    <source>
        <dbReference type="PROSITE" id="PS50987"/>
    </source>
</evidence>
<comment type="caution">
    <text evidence="5">The sequence shown here is derived from an EMBL/GenBank/DDBJ whole genome shotgun (WGS) entry which is preliminary data.</text>
</comment>
<protein>
    <submittedName>
        <fullName evidence="5">ArsR family transcriptional regulator</fullName>
    </submittedName>
</protein>
<evidence type="ECO:0000256" key="3">
    <source>
        <dbReference type="ARBA" id="ARBA00023163"/>
    </source>
</evidence>